<organism evidence="1 2">
    <name type="scientific">Alkalilimnicola ehrlichii</name>
    <dbReference type="NCBI Taxonomy" id="351052"/>
    <lineage>
        <taxon>Bacteria</taxon>
        <taxon>Pseudomonadati</taxon>
        <taxon>Pseudomonadota</taxon>
        <taxon>Gammaproteobacteria</taxon>
        <taxon>Chromatiales</taxon>
        <taxon>Ectothiorhodospiraceae</taxon>
        <taxon>Alkalilimnicola</taxon>
    </lineage>
</organism>
<accession>A0A3E0WTS4</accession>
<name>A0A3E0WTS4_9GAMM</name>
<reference evidence="2" key="1">
    <citation type="submission" date="2017-05" db="EMBL/GenBank/DDBJ databases">
        <authorList>
            <person name="Sharma S."/>
            <person name="Sidhu C."/>
            <person name="Pinnaka A.K."/>
        </authorList>
    </citation>
    <scope>NUCLEOTIDE SEQUENCE [LARGE SCALE GENOMIC DNA]</scope>
    <source>
        <strain evidence="2">AK93</strain>
    </source>
</reference>
<gene>
    <name evidence="1" type="ORF">CAL65_12920</name>
</gene>
<dbReference type="AlphaFoldDB" id="A0A3E0WTS4"/>
<dbReference type="RefSeq" id="WP_116303098.1">
    <property type="nucleotide sequence ID" value="NZ_NFZV01000017.1"/>
</dbReference>
<proteinExistence type="predicted"/>
<evidence type="ECO:0000313" key="1">
    <source>
        <dbReference type="EMBL" id="RFA35376.1"/>
    </source>
</evidence>
<dbReference type="EMBL" id="NFZW01000012">
    <property type="protein sequence ID" value="RFA35376.1"/>
    <property type="molecule type" value="Genomic_DNA"/>
</dbReference>
<keyword evidence="2" id="KW-1185">Reference proteome</keyword>
<dbReference type="OrthoDB" id="489670at2"/>
<dbReference type="Proteomes" id="UP000256763">
    <property type="component" value="Unassembled WGS sequence"/>
</dbReference>
<evidence type="ECO:0000313" key="2">
    <source>
        <dbReference type="Proteomes" id="UP000256763"/>
    </source>
</evidence>
<dbReference type="Gene3D" id="3.30.930.10">
    <property type="entry name" value="Bira Bifunctional Protein, Domain 2"/>
    <property type="match status" value="1"/>
</dbReference>
<dbReference type="InterPro" id="IPR045864">
    <property type="entry name" value="aa-tRNA-synth_II/BPL/LPL"/>
</dbReference>
<comment type="caution">
    <text evidence="1">The sequence shown here is derived from an EMBL/GenBank/DDBJ whole genome shotgun (WGS) entry which is preliminary data.</text>
</comment>
<sequence>MITSDSDRTRLEQALALRDLSDPEQGPHAIQDIVYLAHETLAKHWGCRRQLHRESVLTTRPSTNNARTLSLRQRAAASALALLRSLSLDPPEDVLLVLPGLVVRNPKRPSPQAAHQLALVRLVERELGGIELAEMVQKTIKSVLPKQPYRLLPIADDDTLNSMQIDARDGRNWMPIGRCGRIKPASLHNCGINPNTHSALLLELELDDIVALRKSLPDIALLRSENADVAQQMLNLEPYEAIGEEARKTAQVS</sequence>
<protein>
    <submittedName>
        <fullName evidence="1">Uncharacterized protein</fullName>
    </submittedName>
</protein>